<evidence type="ECO:0000256" key="2">
    <source>
        <dbReference type="ARBA" id="ARBA00023002"/>
    </source>
</evidence>
<dbReference type="Pfam" id="PF13561">
    <property type="entry name" value="adh_short_C2"/>
    <property type="match status" value="1"/>
</dbReference>
<evidence type="ECO:0000313" key="5">
    <source>
        <dbReference type="Proteomes" id="UP000319210"/>
    </source>
</evidence>
<accession>A0A4Y3QXG2</accession>
<dbReference type="PANTHER" id="PTHR42760">
    <property type="entry name" value="SHORT-CHAIN DEHYDROGENASES/REDUCTASES FAMILY MEMBER"/>
    <property type="match status" value="1"/>
</dbReference>
<organism evidence="4 5">
    <name type="scientific">Streptomyces cacaoi</name>
    <dbReference type="NCBI Taxonomy" id="1898"/>
    <lineage>
        <taxon>Bacteria</taxon>
        <taxon>Bacillati</taxon>
        <taxon>Actinomycetota</taxon>
        <taxon>Actinomycetes</taxon>
        <taxon>Kitasatosporales</taxon>
        <taxon>Streptomycetaceae</taxon>
        <taxon>Streptomyces</taxon>
    </lineage>
</organism>
<dbReference type="InterPro" id="IPR036291">
    <property type="entry name" value="NAD(P)-bd_dom_sf"/>
</dbReference>
<proteinExistence type="inferred from homology"/>
<dbReference type="InterPro" id="IPR057326">
    <property type="entry name" value="KR_dom"/>
</dbReference>
<dbReference type="GO" id="GO:0016616">
    <property type="term" value="F:oxidoreductase activity, acting on the CH-OH group of donors, NAD or NADP as acceptor"/>
    <property type="evidence" value="ECO:0007669"/>
    <property type="project" value="TreeGrafter"/>
</dbReference>
<dbReference type="InterPro" id="IPR002347">
    <property type="entry name" value="SDR_fam"/>
</dbReference>
<dbReference type="OrthoDB" id="286404at2"/>
<gene>
    <name evidence="4" type="primary">gno</name>
    <name evidence="4" type="ORF">SCA03_18340</name>
</gene>
<dbReference type="FunFam" id="3.40.50.720:FF:000084">
    <property type="entry name" value="Short-chain dehydrogenase reductase"/>
    <property type="match status" value="1"/>
</dbReference>
<dbReference type="PRINTS" id="PR00081">
    <property type="entry name" value="GDHRDH"/>
</dbReference>
<dbReference type="PRINTS" id="PR00080">
    <property type="entry name" value="SDRFAMILY"/>
</dbReference>
<dbReference type="SMART" id="SM00822">
    <property type="entry name" value="PKS_KR"/>
    <property type="match status" value="1"/>
</dbReference>
<dbReference type="AlphaFoldDB" id="A0A4Y3QXG2"/>
<protein>
    <submittedName>
        <fullName evidence="4">2-deoxy-D-gluconate 3-dehydrogenase</fullName>
    </submittedName>
</protein>
<dbReference type="InterPro" id="IPR020904">
    <property type="entry name" value="Sc_DH/Rdtase_CS"/>
</dbReference>
<dbReference type="Gene3D" id="3.40.50.720">
    <property type="entry name" value="NAD(P)-binding Rossmann-like Domain"/>
    <property type="match status" value="1"/>
</dbReference>
<sequence>MNGRFDGKRVLVTGGGRGIGRQVALGFAAEGADVAVLARTAEQVESVAAELAEGGTKALPVVCDVADAGQVTEAERKVTGEFGDVDVLVNAAGLFSMGPSAAYDTEQARALLDTNVLGTLRCCQVFGRRMLARQHGKIVNFGSLLSFTAFPERAAYAASKAGVLQLTRVLGVEWAPSGVNVNAVAPGMIRIETPHPAALDEDALTRRIPAGRRGRPRDLTGPVRFLASEEADYINGQTLVVDGGWLNYGYL</sequence>
<keyword evidence="5" id="KW-1185">Reference proteome</keyword>
<reference evidence="4 5" key="1">
    <citation type="submission" date="2019-06" db="EMBL/GenBank/DDBJ databases">
        <title>Whole genome shotgun sequence of Streptomyces cacaoi subsp. cacaoi NBRC 12748.</title>
        <authorList>
            <person name="Hosoyama A."/>
            <person name="Uohara A."/>
            <person name="Ohji S."/>
            <person name="Ichikawa N."/>
        </authorList>
    </citation>
    <scope>NUCLEOTIDE SEQUENCE [LARGE SCALE GENOMIC DNA]</scope>
    <source>
        <strain evidence="4 5">NBRC 12748</strain>
    </source>
</reference>
<comment type="caution">
    <text evidence="4">The sequence shown here is derived from an EMBL/GenBank/DDBJ whole genome shotgun (WGS) entry which is preliminary data.</text>
</comment>
<dbReference type="RefSeq" id="WP_086817776.1">
    <property type="nucleotide sequence ID" value="NZ_BJMM01000006.1"/>
</dbReference>
<dbReference type="SUPFAM" id="SSF51735">
    <property type="entry name" value="NAD(P)-binding Rossmann-fold domains"/>
    <property type="match status" value="1"/>
</dbReference>
<keyword evidence="2" id="KW-0560">Oxidoreductase</keyword>
<comment type="similarity">
    <text evidence="1">Belongs to the short-chain dehydrogenases/reductases (SDR) family.</text>
</comment>
<evidence type="ECO:0000256" key="1">
    <source>
        <dbReference type="ARBA" id="ARBA00006484"/>
    </source>
</evidence>
<dbReference type="Proteomes" id="UP000319210">
    <property type="component" value="Unassembled WGS sequence"/>
</dbReference>
<dbReference type="PROSITE" id="PS00061">
    <property type="entry name" value="ADH_SHORT"/>
    <property type="match status" value="1"/>
</dbReference>
<evidence type="ECO:0000313" key="4">
    <source>
        <dbReference type="EMBL" id="GEB49283.1"/>
    </source>
</evidence>
<feature type="domain" description="Ketoreductase" evidence="3">
    <location>
        <begin position="8"/>
        <end position="219"/>
    </location>
</feature>
<evidence type="ECO:0000259" key="3">
    <source>
        <dbReference type="SMART" id="SM00822"/>
    </source>
</evidence>
<name>A0A4Y3QXG2_STRCI</name>
<dbReference type="EMBL" id="BJMM01000006">
    <property type="protein sequence ID" value="GEB49283.1"/>
    <property type="molecule type" value="Genomic_DNA"/>
</dbReference>